<reference evidence="2 3" key="1">
    <citation type="submission" date="2019-02" db="EMBL/GenBank/DDBJ databases">
        <title>Deep-cultivation of Planctomycetes and their phenomic and genomic characterization uncovers novel biology.</title>
        <authorList>
            <person name="Wiegand S."/>
            <person name="Jogler M."/>
            <person name="Boedeker C."/>
            <person name="Pinto D."/>
            <person name="Vollmers J."/>
            <person name="Rivas-Marin E."/>
            <person name="Kohn T."/>
            <person name="Peeters S.H."/>
            <person name="Heuer A."/>
            <person name="Rast P."/>
            <person name="Oberbeckmann S."/>
            <person name="Bunk B."/>
            <person name="Jeske O."/>
            <person name="Meyerdierks A."/>
            <person name="Storesund J.E."/>
            <person name="Kallscheuer N."/>
            <person name="Luecker S."/>
            <person name="Lage O.M."/>
            <person name="Pohl T."/>
            <person name="Merkel B.J."/>
            <person name="Hornburger P."/>
            <person name="Mueller R.-W."/>
            <person name="Bruemmer F."/>
            <person name="Labrenz M."/>
            <person name="Spormann A.M."/>
            <person name="Op Den Camp H."/>
            <person name="Overmann J."/>
            <person name="Amann R."/>
            <person name="Jetten M.S.M."/>
            <person name="Mascher T."/>
            <person name="Medema M.H."/>
            <person name="Devos D.P."/>
            <person name="Kaster A.-K."/>
            <person name="Ovreas L."/>
            <person name="Rohde M."/>
            <person name="Galperin M.Y."/>
            <person name="Jogler C."/>
        </authorList>
    </citation>
    <scope>NUCLEOTIDE SEQUENCE [LARGE SCALE GENOMIC DNA]</scope>
    <source>
        <strain evidence="2 3">Pla111</strain>
    </source>
</reference>
<protein>
    <submittedName>
        <fullName evidence="2">Uncharacterized protein</fullName>
    </submittedName>
</protein>
<gene>
    <name evidence="2" type="ORF">Pla111_27750</name>
</gene>
<sequence length="97" mass="10949">MRQDLFQEGSAEGDQDLRFGHHQHATSDGWLISSEDHDQVDSDNVDSEAADIEAADDDWENGEGRESAWLDDFLPDDEEALPEPGDFWIERDSDLDA</sequence>
<accession>A0A5C5VVT1</accession>
<organism evidence="2 3">
    <name type="scientific">Botrimarina hoheduenensis</name>
    <dbReference type="NCBI Taxonomy" id="2528000"/>
    <lineage>
        <taxon>Bacteria</taxon>
        <taxon>Pseudomonadati</taxon>
        <taxon>Planctomycetota</taxon>
        <taxon>Planctomycetia</taxon>
        <taxon>Pirellulales</taxon>
        <taxon>Lacipirellulaceae</taxon>
        <taxon>Botrimarina</taxon>
    </lineage>
</organism>
<name>A0A5C5VVT1_9BACT</name>
<comment type="caution">
    <text evidence="2">The sequence shown here is derived from an EMBL/GenBank/DDBJ whole genome shotgun (WGS) entry which is preliminary data.</text>
</comment>
<dbReference type="RefSeq" id="WP_146574995.1">
    <property type="nucleotide sequence ID" value="NZ_SJPH01000007.1"/>
</dbReference>
<dbReference type="AlphaFoldDB" id="A0A5C5VVT1"/>
<feature type="compositionally biased region" description="Acidic residues" evidence="1">
    <location>
        <begin position="41"/>
        <end position="61"/>
    </location>
</feature>
<evidence type="ECO:0000313" key="2">
    <source>
        <dbReference type="EMBL" id="TWT42470.1"/>
    </source>
</evidence>
<feature type="region of interest" description="Disordered" evidence="1">
    <location>
        <begin position="1"/>
        <end position="97"/>
    </location>
</feature>
<proteinExistence type="predicted"/>
<keyword evidence="3" id="KW-1185">Reference proteome</keyword>
<evidence type="ECO:0000313" key="3">
    <source>
        <dbReference type="Proteomes" id="UP000318995"/>
    </source>
</evidence>
<feature type="compositionally biased region" description="Basic and acidic residues" evidence="1">
    <location>
        <begin position="88"/>
        <end position="97"/>
    </location>
</feature>
<evidence type="ECO:0000256" key="1">
    <source>
        <dbReference type="SAM" id="MobiDB-lite"/>
    </source>
</evidence>
<dbReference type="Proteomes" id="UP000318995">
    <property type="component" value="Unassembled WGS sequence"/>
</dbReference>
<dbReference type="EMBL" id="SJPH01000007">
    <property type="protein sequence ID" value="TWT42470.1"/>
    <property type="molecule type" value="Genomic_DNA"/>
</dbReference>